<proteinExistence type="predicted"/>
<evidence type="ECO:0000256" key="1">
    <source>
        <dbReference type="SAM" id="Phobius"/>
    </source>
</evidence>
<keyword evidence="1" id="KW-0472">Membrane</keyword>
<evidence type="ECO:0000313" key="3">
    <source>
        <dbReference type="WBParaSite" id="HPBE_0000051801-mRNA-1"/>
    </source>
</evidence>
<organism evidence="2 3">
    <name type="scientific">Heligmosomoides polygyrus</name>
    <name type="common">Parasitic roundworm</name>
    <dbReference type="NCBI Taxonomy" id="6339"/>
    <lineage>
        <taxon>Eukaryota</taxon>
        <taxon>Metazoa</taxon>
        <taxon>Ecdysozoa</taxon>
        <taxon>Nematoda</taxon>
        <taxon>Chromadorea</taxon>
        <taxon>Rhabditida</taxon>
        <taxon>Rhabditina</taxon>
        <taxon>Rhabditomorpha</taxon>
        <taxon>Strongyloidea</taxon>
        <taxon>Heligmosomidae</taxon>
        <taxon>Heligmosomoides</taxon>
    </lineage>
</organism>
<name>A0A183F2Y1_HELPZ</name>
<feature type="transmembrane region" description="Helical" evidence="1">
    <location>
        <begin position="91"/>
        <end position="111"/>
    </location>
</feature>
<protein>
    <submittedName>
        <fullName evidence="3">G_PROTEIN_RECEP_F1_2 domain-containing protein</fullName>
    </submittedName>
</protein>
<dbReference type="AlphaFoldDB" id="A0A183F2Y1"/>
<reference evidence="3" key="1">
    <citation type="submission" date="2019-09" db="UniProtKB">
        <authorList>
            <consortium name="WormBaseParasite"/>
        </authorList>
    </citation>
    <scope>IDENTIFICATION</scope>
</reference>
<keyword evidence="1" id="KW-1133">Transmembrane helix</keyword>
<keyword evidence="2" id="KW-1185">Reference proteome</keyword>
<accession>A0A183F2Y1</accession>
<keyword evidence="1" id="KW-0812">Transmembrane</keyword>
<dbReference type="PANTHER" id="PTHR23021">
    <property type="entry name" value="SERPENTINE RECEPTOR, CLASS T"/>
    <property type="match status" value="1"/>
</dbReference>
<dbReference type="Pfam" id="PF10321">
    <property type="entry name" value="7TM_GPCR_Srt"/>
    <property type="match status" value="1"/>
</dbReference>
<sequence length="168" mass="18832">LKMSIDLKTSPLFTIFNGEAYLPLYDCSNKTSQEWYATGTVQLPLGIYFIVSGYKDIFQIIYGLCLFAMASKDLLKLPCYKIMFWMGVSDMLSLSITSLATGYFAIVGAVYCTNPMTIYICGVIGSGESGSFVRNISRLMFLLTAFARIRWRCPFLHVVPLKTTRSTS</sequence>
<dbReference type="WBParaSite" id="HPBE_0000051801-mRNA-1">
    <property type="protein sequence ID" value="HPBE_0000051801-mRNA-1"/>
    <property type="gene ID" value="HPBE_0000051801"/>
</dbReference>
<evidence type="ECO:0000313" key="2">
    <source>
        <dbReference type="Proteomes" id="UP000050761"/>
    </source>
</evidence>
<dbReference type="PANTHER" id="PTHR23021:SF11">
    <property type="entry name" value="SERPENTINE RECEPTOR, CLASS T"/>
    <property type="match status" value="1"/>
</dbReference>
<dbReference type="Proteomes" id="UP000050761">
    <property type="component" value="Unassembled WGS sequence"/>
</dbReference>
<dbReference type="InterPro" id="IPR019425">
    <property type="entry name" value="7TM_GPCR_serpentine_rcpt_Srt"/>
</dbReference>
<feature type="transmembrane region" description="Helical" evidence="1">
    <location>
        <begin position="45"/>
        <end position="70"/>
    </location>
</feature>